<keyword evidence="3" id="KW-1185">Reference proteome</keyword>
<name>A0ABY4N449_9MICO</name>
<feature type="region of interest" description="Disordered" evidence="1">
    <location>
        <begin position="63"/>
        <end position="171"/>
    </location>
</feature>
<sequence>MDINPYDTRQRILQAQDQVQVQREVAPDAELAGCPGCPYFWTCPVPHRGEEVRPPREIHLEDVTEEIGERRPFRPHDESDIGWTDVWIEEDDGAADTAARPAGDGPKVTSEDEPSDAEQSSGGSSPTSAGPAGSPGSPDSTNSSGSSNSSNSSDHDPTSRRRWWQRRSRRG</sequence>
<evidence type="ECO:0000313" key="3">
    <source>
        <dbReference type="Proteomes" id="UP001055868"/>
    </source>
</evidence>
<reference evidence="2" key="1">
    <citation type="submission" date="2022-05" db="EMBL/GenBank/DDBJ databases">
        <title>Genomic analysis of Brachybacterium sp. CBA3104.</title>
        <authorList>
            <person name="Roh S.W."/>
            <person name="Kim Y.B."/>
            <person name="Kim Y."/>
        </authorList>
    </citation>
    <scope>NUCLEOTIDE SEQUENCE</scope>
    <source>
        <strain evidence="2">CBA3104</strain>
    </source>
</reference>
<evidence type="ECO:0000256" key="1">
    <source>
        <dbReference type="SAM" id="MobiDB-lite"/>
    </source>
</evidence>
<organism evidence="2 3">
    <name type="scientific">Brachybacterium kimchii</name>
    <dbReference type="NCBI Taxonomy" id="2942909"/>
    <lineage>
        <taxon>Bacteria</taxon>
        <taxon>Bacillati</taxon>
        <taxon>Actinomycetota</taxon>
        <taxon>Actinomycetes</taxon>
        <taxon>Micrococcales</taxon>
        <taxon>Dermabacteraceae</taxon>
        <taxon>Brachybacterium</taxon>
    </lineage>
</organism>
<feature type="compositionally biased region" description="Basic residues" evidence="1">
    <location>
        <begin position="160"/>
        <end position="171"/>
    </location>
</feature>
<feature type="compositionally biased region" description="Low complexity" evidence="1">
    <location>
        <begin position="120"/>
        <end position="152"/>
    </location>
</feature>
<gene>
    <name evidence="2" type="ORF">M4486_10750</name>
</gene>
<evidence type="ECO:0000313" key="2">
    <source>
        <dbReference type="EMBL" id="UQN28130.1"/>
    </source>
</evidence>
<dbReference type="RefSeq" id="WP_249477142.1">
    <property type="nucleotide sequence ID" value="NZ_CP097218.1"/>
</dbReference>
<accession>A0ABY4N449</accession>
<feature type="compositionally biased region" description="Basic and acidic residues" evidence="1">
    <location>
        <begin position="63"/>
        <end position="79"/>
    </location>
</feature>
<protein>
    <recommendedName>
        <fullName evidence="4">PD-(D/E)XK endonuclease-like domain-containing protein</fullName>
    </recommendedName>
</protein>
<proteinExistence type="predicted"/>
<evidence type="ECO:0008006" key="4">
    <source>
        <dbReference type="Google" id="ProtNLM"/>
    </source>
</evidence>
<dbReference type="EMBL" id="CP097218">
    <property type="protein sequence ID" value="UQN28130.1"/>
    <property type="molecule type" value="Genomic_DNA"/>
</dbReference>
<dbReference type="Proteomes" id="UP001055868">
    <property type="component" value="Chromosome"/>
</dbReference>